<evidence type="ECO:0000256" key="4">
    <source>
        <dbReference type="ARBA" id="ARBA00022692"/>
    </source>
</evidence>
<dbReference type="Pfam" id="PF03706">
    <property type="entry name" value="LPG_synthase_TM"/>
    <property type="match status" value="1"/>
</dbReference>
<dbReference type="NCBIfam" id="TIGR00374">
    <property type="entry name" value="flippase-like domain"/>
    <property type="match status" value="1"/>
</dbReference>
<evidence type="ECO:0000256" key="7">
    <source>
        <dbReference type="SAM" id="Phobius"/>
    </source>
</evidence>
<dbReference type="AlphaFoldDB" id="A0AAP2ZBP3"/>
<keyword evidence="4 7" id="KW-0812">Transmembrane</keyword>
<proteinExistence type="inferred from homology"/>
<evidence type="ECO:0000313" key="8">
    <source>
        <dbReference type="EMBL" id="MCU4753019.1"/>
    </source>
</evidence>
<dbReference type="GO" id="GO:0005886">
    <property type="term" value="C:plasma membrane"/>
    <property type="evidence" value="ECO:0007669"/>
    <property type="project" value="UniProtKB-SubCell"/>
</dbReference>
<evidence type="ECO:0000256" key="1">
    <source>
        <dbReference type="ARBA" id="ARBA00004651"/>
    </source>
</evidence>
<sequence>MRRRQTLVGLTIALALVGLLVYGVGWQEVLALLSEAKPQYVAGAVLAGGGILLVRGLVLERLLRPVAGAPRGVAFAVPFLAGYFARSVLPWGRSTGAPVMAFLLAANSDAEPEDTLAAISLAEVFAFLASIIIALAGGLLYLDIDLLRTEETASTVVYSLSVGILAGLIVAGTVVGLTRDGYVRRLMTRGARGLDSLLHGRPRVRTPDPVSRRLENFLRTLGTVGAARRTLVVAFALALSSWFINVLPLYFAFLALGIEGGFALALLCAPLASFGGILPLPGGTGGIETVLVSLLVTVGGLSLESATASALLFRLSTYWLHVTVCGAGAWYLSIRGKRTITV</sequence>
<reference evidence="8 9" key="1">
    <citation type="submission" date="2022-09" db="EMBL/GenBank/DDBJ databases">
        <title>Enrichment on poylsaccharides allowed isolation of novel metabolic and taxonomic groups of Haloarchaea.</title>
        <authorList>
            <person name="Sorokin D.Y."/>
            <person name="Elcheninov A.G."/>
            <person name="Khizhniak T.V."/>
            <person name="Kolganova T.V."/>
            <person name="Kublanov I.V."/>
        </authorList>
    </citation>
    <scope>NUCLEOTIDE SEQUENCE [LARGE SCALE GENOMIC DNA]</scope>
    <source>
        <strain evidence="8 9">AArc-curdl1</strain>
    </source>
</reference>
<keyword evidence="6 7" id="KW-0472">Membrane</keyword>
<evidence type="ECO:0000256" key="3">
    <source>
        <dbReference type="ARBA" id="ARBA00022475"/>
    </source>
</evidence>
<dbReference type="Proteomes" id="UP001321047">
    <property type="component" value="Unassembled WGS sequence"/>
</dbReference>
<feature type="transmembrane region" description="Helical" evidence="7">
    <location>
        <begin position="124"/>
        <end position="144"/>
    </location>
</feature>
<evidence type="ECO:0000256" key="6">
    <source>
        <dbReference type="ARBA" id="ARBA00023136"/>
    </source>
</evidence>
<evidence type="ECO:0000313" key="9">
    <source>
        <dbReference type="Proteomes" id="UP001321047"/>
    </source>
</evidence>
<dbReference type="EMBL" id="JAOPJZ010000012">
    <property type="protein sequence ID" value="MCU4753019.1"/>
    <property type="molecule type" value="Genomic_DNA"/>
</dbReference>
<dbReference type="PANTHER" id="PTHR39087:SF2">
    <property type="entry name" value="UPF0104 MEMBRANE PROTEIN MJ1595"/>
    <property type="match status" value="1"/>
</dbReference>
<gene>
    <name evidence="8" type="ORF">OB919_13720</name>
</gene>
<dbReference type="InterPro" id="IPR022791">
    <property type="entry name" value="L-PG_synthase/AglD"/>
</dbReference>
<accession>A0AAP2ZBP3</accession>
<dbReference type="PANTHER" id="PTHR39087">
    <property type="entry name" value="UPF0104 MEMBRANE PROTEIN MJ1595"/>
    <property type="match status" value="1"/>
</dbReference>
<keyword evidence="5 7" id="KW-1133">Transmembrane helix</keyword>
<comment type="similarity">
    <text evidence="2">Belongs to the UPF0104 family.</text>
</comment>
<feature type="transmembrane region" description="Helical" evidence="7">
    <location>
        <begin position="226"/>
        <end position="244"/>
    </location>
</feature>
<feature type="transmembrane region" description="Helical" evidence="7">
    <location>
        <begin position="290"/>
        <end position="312"/>
    </location>
</feature>
<name>A0AAP2ZBP3_9EURY</name>
<feature type="transmembrane region" description="Helical" evidence="7">
    <location>
        <begin position="156"/>
        <end position="177"/>
    </location>
</feature>
<evidence type="ECO:0000256" key="5">
    <source>
        <dbReference type="ARBA" id="ARBA00022989"/>
    </source>
</evidence>
<feature type="transmembrane region" description="Helical" evidence="7">
    <location>
        <begin position="318"/>
        <end position="334"/>
    </location>
</feature>
<feature type="transmembrane region" description="Helical" evidence="7">
    <location>
        <begin position="250"/>
        <end position="278"/>
    </location>
</feature>
<dbReference type="RefSeq" id="WP_342809344.1">
    <property type="nucleotide sequence ID" value="NZ_JAOPJZ010000012.1"/>
</dbReference>
<comment type="subcellular location">
    <subcellularLocation>
        <location evidence="1">Cell membrane</location>
        <topology evidence="1">Multi-pass membrane protein</topology>
    </subcellularLocation>
</comment>
<feature type="transmembrane region" description="Helical" evidence="7">
    <location>
        <begin position="39"/>
        <end position="58"/>
    </location>
</feature>
<protein>
    <submittedName>
        <fullName evidence="8">Flippase-like domain-containing protein</fullName>
    </submittedName>
</protein>
<keyword evidence="3" id="KW-1003">Cell membrane</keyword>
<evidence type="ECO:0000256" key="2">
    <source>
        <dbReference type="ARBA" id="ARBA00011061"/>
    </source>
</evidence>
<organism evidence="8 9">
    <name type="scientific">Natronosalvus hydrolyticus</name>
    <dbReference type="NCBI Taxonomy" id="2979988"/>
    <lineage>
        <taxon>Archaea</taxon>
        <taxon>Methanobacteriati</taxon>
        <taxon>Methanobacteriota</taxon>
        <taxon>Stenosarchaea group</taxon>
        <taxon>Halobacteria</taxon>
        <taxon>Halobacteriales</taxon>
        <taxon>Natrialbaceae</taxon>
        <taxon>Natronosalvus</taxon>
    </lineage>
</organism>
<keyword evidence="9" id="KW-1185">Reference proteome</keyword>
<comment type="caution">
    <text evidence="8">The sequence shown here is derived from an EMBL/GenBank/DDBJ whole genome shotgun (WGS) entry which is preliminary data.</text>
</comment>